<gene>
    <name evidence="3" type="ORF">GAYE_SCF43G5670</name>
</gene>
<sequence length="133" mass="15499">MDRLPLLDHHHSSDHSWLLGKQFSKPDCLKPKHPVEEIQTKSFEQELHTRHKLVALALGSQIPLRMEIERRILGQFHKHPGFQTAQPGLDTLLGRDEEITFEDFLSPPEDREEDIEMDSLALFERKLGIMKEN</sequence>
<evidence type="ECO:0008006" key="5">
    <source>
        <dbReference type="Google" id="ProtNLM"/>
    </source>
</evidence>
<comment type="caution">
    <text evidence="3">The sequence shown here is derived from an EMBL/GenBank/DDBJ whole genome shotgun (WGS) entry which is preliminary data.</text>
</comment>
<evidence type="ECO:0000256" key="1">
    <source>
        <dbReference type="ARBA" id="ARBA00023186"/>
    </source>
</evidence>
<dbReference type="Proteomes" id="UP001300502">
    <property type="component" value="Unassembled WGS sequence"/>
</dbReference>
<dbReference type="AlphaFoldDB" id="A0AAV9IKG2"/>
<evidence type="ECO:0000313" key="3">
    <source>
        <dbReference type="EMBL" id="KAK4527743.1"/>
    </source>
</evidence>
<dbReference type="PANTHER" id="PTHR12828">
    <property type="entry name" value="PROTEASOME MATURATION PROTEIN UMP1"/>
    <property type="match status" value="1"/>
</dbReference>
<proteinExistence type="inferred from homology"/>
<organism evidence="3 4">
    <name type="scientific">Galdieria yellowstonensis</name>
    <dbReference type="NCBI Taxonomy" id="3028027"/>
    <lineage>
        <taxon>Eukaryota</taxon>
        <taxon>Rhodophyta</taxon>
        <taxon>Bangiophyceae</taxon>
        <taxon>Galdieriales</taxon>
        <taxon>Galdieriaceae</taxon>
        <taxon>Galdieria</taxon>
    </lineage>
</organism>
<protein>
    <recommendedName>
        <fullName evidence="5">Proteasome maturation factor UMP1</fullName>
    </recommendedName>
</protein>
<dbReference type="GO" id="GO:0005737">
    <property type="term" value="C:cytoplasm"/>
    <property type="evidence" value="ECO:0007669"/>
    <property type="project" value="TreeGrafter"/>
</dbReference>
<accession>A0AAV9IKG2</accession>
<dbReference type="PANTHER" id="PTHR12828:SF3">
    <property type="entry name" value="PROTEASOME MATURATION PROTEIN"/>
    <property type="match status" value="1"/>
</dbReference>
<reference evidence="3 4" key="1">
    <citation type="submission" date="2022-07" db="EMBL/GenBank/DDBJ databases">
        <title>Genome-wide signatures of adaptation to extreme environments.</title>
        <authorList>
            <person name="Cho C.H."/>
            <person name="Yoon H.S."/>
        </authorList>
    </citation>
    <scope>NUCLEOTIDE SEQUENCE [LARGE SCALE GENOMIC DNA]</scope>
    <source>
        <strain evidence="3 4">108.79 E11</strain>
    </source>
</reference>
<keyword evidence="4" id="KW-1185">Reference proteome</keyword>
<keyword evidence="1" id="KW-0143">Chaperone</keyword>
<dbReference type="Pfam" id="PF05348">
    <property type="entry name" value="UMP1"/>
    <property type="match status" value="1"/>
</dbReference>
<evidence type="ECO:0000313" key="4">
    <source>
        <dbReference type="Proteomes" id="UP001300502"/>
    </source>
</evidence>
<dbReference type="InterPro" id="IPR008012">
    <property type="entry name" value="Ump1"/>
</dbReference>
<name>A0AAV9IKG2_9RHOD</name>
<comment type="similarity">
    <text evidence="2">Belongs to the POMP/UMP1 family.</text>
</comment>
<dbReference type="GO" id="GO:0043248">
    <property type="term" value="P:proteasome assembly"/>
    <property type="evidence" value="ECO:0007669"/>
    <property type="project" value="InterPro"/>
</dbReference>
<dbReference type="GO" id="GO:0005634">
    <property type="term" value="C:nucleus"/>
    <property type="evidence" value="ECO:0007669"/>
    <property type="project" value="TreeGrafter"/>
</dbReference>
<evidence type="ECO:0000256" key="2">
    <source>
        <dbReference type="ARBA" id="ARBA00043974"/>
    </source>
</evidence>
<dbReference type="EMBL" id="JANCYU010000055">
    <property type="protein sequence ID" value="KAK4527743.1"/>
    <property type="molecule type" value="Genomic_DNA"/>
</dbReference>